<reference evidence="1" key="1">
    <citation type="submission" date="2019-11" db="EMBL/GenBank/DDBJ databases">
        <title>Nori genome reveals adaptations in red seaweeds to the harsh intertidal environment.</title>
        <authorList>
            <person name="Wang D."/>
            <person name="Mao Y."/>
        </authorList>
    </citation>
    <scope>NUCLEOTIDE SEQUENCE</scope>
    <source>
        <tissue evidence="1">Gametophyte</tissue>
    </source>
</reference>
<organism evidence="1 2">
    <name type="scientific">Pyropia yezoensis</name>
    <name type="common">Susabi-nori</name>
    <name type="synonym">Porphyra yezoensis</name>
    <dbReference type="NCBI Taxonomy" id="2788"/>
    <lineage>
        <taxon>Eukaryota</taxon>
        <taxon>Rhodophyta</taxon>
        <taxon>Bangiophyceae</taxon>
        <taxon>Bangiales</taxon>
        <taxon>Bangiaceae</taxon>
        <taxon>Pyropia</taxon>
    </lineage>
</organism>
<proteinExistence type="predicted"/>
<sequence length="844" mass="84433">MGSAMDGEAAEGEGVPRAAGADAEGTDLRNRSVDGSGSESNSGRGATGSRRDGGSSGPIGDNEGRRAQRPGAAVASDGGGGGKHAIDFLLCNMDVGRGAADAGPFSSTRQTGSPQRASGVTAAGTPSAGGTGEGAEDPLPAVTRASPHGPSRASGSPVRPLGGASAAVWPLHLPLVPAAPPHSQSMAWVPPTVATPPRLGLVQQQLPPPPPPPPPPAHQRLPPRHPPTQTAWHPPVAELSIMAPSGGGSAPPEGASAASRSAPYPPRSPFAPIRGSPPPPATPSWTAGGSGGRPESLLRPPPTTMPIPLRPVAPRLFTAQPGRPPGWLSRGSPLISPVNSDGVPPRRLGEDDALVPHREVTQGGDGGGGRLSSQASGGAGGGEHRATASRVLPFSEPFALAGGKNLYPASSTAARPSAADAPSPPPPPSHYVPYRVGPSLGLGPSTSTGLPLPPPPLAWRPPPWSTDAAASRAPSLQPQQLSTQPQSMLPPLLGYGVGGGVGGGGRGVGGREWGVISGRRGSADGGDGYNRGTGIGDHLGLRRTLSADRPRSSIPTPPPASPRRPASPGRSLSTGAGGGHSGAGAGGRVGLGGHGGAWPPLSVALAEGGYPPQLHSGSTSTSFGSGRPRGGAVEKPARPFSCSICDATFRQRAHQEKHISAVHLKEKPHWCSRCAARFGRRSDLNKHTRLVHLKQRPFSCPYPSCEQRFGQKCDWKKHMLTHQRGTRRAAQAGARTPPGGVFGAGGWGPGGSVGGGDGILGGTGGAVEATGAGSGGGLISAHGGGNDEGAGGGGIDNGDGHGGGPAAEELEAGGRARQRGAADEGEVEDEFKGGGQQTLDQRPR</sequence>
<gene>
    <name evidence="1" type="ORF">I4F81_002812</name>
</gene>
<keyword evidence="2" id="KW-1185">Reference proteome</keyword>
<protein>
    <submittedName>
        <fullName evidence="1">Uncharacterized protein</fullName>
    </submittedName>
</protein>
<comment type="caution">
    <text evidence="1">The sequence shown here is derived from an EMBL/GenBank/DDBJ whole genome shotgun (WGS) entry which is preliminary data.</text>
</comment>
<name>A0ACC3BRJ9_PYRYE</name>
<accession>A0ACC3BRJ9</accession>
<dbReference type="Proteomes" id="UP000798662">
    <property type="component" value="Chromosome 1"/>
</dbReference>
<evidence type="ECO:0000313" key="1">
    <source>
        <dbReference type="EMBL" id="KAK1860223.1"/>
    </source>
</evidence>
<dbReference type="EMBL" id="CM020618">
    <property type="protein sequence ID" value="KAK1860223.1"/>
    <property type="molecule type" value="Genomic_DNA"/>
</dbReference>
<evidence type="ECO:0000313" key="2">
    <source>
        <dbReference type="Proteomes" id="UP000798662"/>
    </source>
</evidence>